<dbReference type="AlphaFoldDB" id="A0A1D1WBP4"/>
<dbReference type="EMBL" id="BDGG01000021">
    <property type="protein sequence ID" value="GAV09159.1"/>
    <property type="molecule type" value="Genomic_DNA"/>
</dbReference>
<comment type="caution">
    <text evidence="2">The sequence shown here is derived from an EMBL/GenBank/DDBJ whole genome shotgun (WGS) entry which is preliminary data.</text>
</comment>
<sequence length="193" mass="21139">MTEAVSALPVSATVADRPPPPLSPADYGQPNVAADCTLLADQFDTLLTLFQNTPTSLLDAVNVNASLVPSTSAVHLPNSAKLSDEEDQQPSGRSTPPLEVLQRIAQEDQDKALMEAQSNLFTWSFKEGSYYGAVFDEGHYDLDCYGEATYRSIQAFFDKLPTYKLWWTANVQGNSQGIKEEMACDADPLYIHS</sequence>
<keyword evidence="3" id="KW-1185">Reference proteome</keyword>
<proteinExistence type="predicted"/>
<protein>
    <submittedName>
        <fullName evidence="2">Uncharacterized protein</fullName>
    </submittedName>
</protein>
<evidence type="ECO:0000313" key="3">
    <source>
        <dbReference type="Proteomes" id="UP000186922"/>
    </source>
</evidence>
<dbReference type="OrthoDB" id="10510471at2759"/>
<organism evidence="2 3">
    <name type="scientific">Ramazzottius varieornatus</name>
    <name type="common">Water bear</name>
    <name type="synonym">Tardigrade</name>
    <dbReference type="NCBI Taxonomy" id="947166"/>
    <lineage>
        <taxon>Eukaryota</taxon>
        <taxon>Metazoa</taxon>
        <taxon>Ecdysozoa</taxon>
        <taxon>Tardigrada</taxon>
        <taxon>Eutardigrada</taxon>
        <taxon>Parachela</taxon>
        <taxon>Hypsibioidea</taxon>
        <taxon>Ramazzottiidae</taxon>
        <taxon>Ramazzottius</taxon>
    </lineage>
</organism>
<dbReference type="Proteomes" id="UP000186922">
    <property type="component" value="Unassembled WGS sequence"/>
</dbReference>
<feature type="region of interest" description="Disordered" evidence="1">
    <location>
        <begin position="1"/>
        <end position="27"/>
    </location>
</feature>
<accession>A0A1D1WBP4</accession>
<feature type="region of interest" description="Disordered" evidence="1">
    <location>
        <begin position="76"/>
        <end position="97"/>
    </location>
</feature>
<gene>
    <name evidence="2" type="primary">RvY_18751-1</name>
    <name evidence="2" type="synonym">RvY_18751.1</name>
    <name evidence="2" type="ORF">RvY_18751</name>
</gene>
<reference evidence="2 3" key="1">
    <citation type="journal article" date="2016" name="Nat. Commun.">
        <title>Extremotolerant tardigrade genome and improved radiotolerance of human cultured cells by tardigrade-unique protein.</title>
        <authorList>
            <person name="Hashimoto T."/>
            <person name="Horikawa D.D."/>
            <person name="Saito Y."/>
            <person name="Kuwahara H."/>
            <person name="Kozuka-Hata H."/>
            <person name="Shin-I T."/>
            <person name="Minakuchi Y."/>
            <person name="Ohishi K."/>
            <person name="Motoyama A."/>
            <person name="Aizu T."/>
            <person name="Enomoto A."/>
            <person name="Kondo K."/>
            <person name="Tanaka S."/>
            <person name="Hara Y."/>
            <person name="Koshikawa S."/>
            <person name="Sagara H."/>
            <person name="Miura T."/>
            <person name="Yokobori S."/>
            <person name="Miyagawa K."/>
            <person name="Suzuki Y."/>
            <person name="Kubo T."/>
            <person name="Oyama M."/>
            <person name="Kohara Y."/>
            <person name="Fujiyama A."/>
            <person name="Arakawa K."/>
            <person name="Katayama T."/>
            <person name="Toyoda A."/>
            <person name="Kunieda T."/>
        </authorList>
    </citation>
    <scope>NUCLEOTIDE SEQUENCE [LARGE SCALE GENOMIC DNA]</scope>
    <source>
        <strain evidence="2 3">YOKOZUNA-1</strain>
    </source>
</reference>
<name>A0A1D1WBP4_RAMVA</name>
<evidence type="ECO:0000256" key="1">
    <source>
        <dbReference type="SAM" id="MobiDB-lite"/>
    </source>
</evidence>
<evidence type="ECO:0000313" key="2">
    <source>
        <dbReference type="EMBL" id="GAV09159.1"/>
    </source>
</evidence>